<dbReference type="Gene3D" id="3.20.20.140">
    <property type="entry name" value="Metal-dependent hydrolases"/>
    <property type="match status" value="1"/>
</dbReference>
<proteinExistence type="predicted"/>
<protein>
    <submittedName>
        <fullName evidence="1">Membrane dipeptidase</fullName>
    </submittedName>
</protein>
<dbReference type="AlphaFoldDB" id="A0A3M8CA62"/>
<dbReference type="InterPro" id="IPR008257">
    <property type="entry name" value="Pept_M19"/>
</dbReference>
<accession>A0A3M8CA62</accession>
<dbReference type="CDD" id="cd01301">
    <property type="entry name" value="rDP_like"/>
    <property type="match status" value="1"/>
</dbReference>
<dbReference type="Pfam" id="PF01244">
    <property type="entry name" value="Peptidase_M19"/>
    <property type="match status" value="1"/>
</dbReference>
<dbReference type="Proteomes" id="UP000281915">
    <property type="component" value="Unassembled WGS sequence"/>
</dbReference>
<organism evidence="1 2">
    <name type="scientific">Brevibacillus panacihumi</name>
    <dbReference type="NCBI Taxonomy" id="497735"/>
    <lineage>
        <taxon>Bacteria</taxon>
        <taxon>Bacillati</taxon>
        <taxon>Bacillota</taxon>
        <taxon>Bacilli</taxon>
        <taxon>Bacillales</taxon>
        <taxon>Paenibacillaceae</taxon>
        <taxon>Brevibacillus</taxon>
    </lineage>
</organism>
<dbReference type="PANTHER" id="PTHR10443">
    <property type="entry name" value="MICROSOMAL DIPEPTIDASE"/>
    <property type="match status" value="1"/>
</dbReference>
<reference evidence="1 2" key="1">
    <citation type="submission" date="2018-10" db="EMBL/GenBank/DDBJ databases">
        <title>Phylogenomics of Brevibacillus.</title>
        <authorList>
            <person name="Dunlap C."/>
        </authorList>
    </citation>
    <scope>NUCLEOTIDE SEQUENCE [LARGE SCALE GENOMIC DNA]</scope>
    <source>
        <strain evidence="1 2">JCM 15085</strain>
    </source>
</reference>
<evidence type="ECO:0000313" key="2">
    <source>
        <dbReference type="Proteomes" id="UP000281915"/>
    </source>
</evidence>
<dbReference type="RefSeq" id="WP_122915193.1">
    <property type="nucleotide sequence ID" value="NZ_RHHT01000061.1"/>
</dbReference>
<name>A0A3M8CA62_9BACL</name>
<dbReference type="PROSITE" id="PS51365">
    <property type="entry name" value="RENAL_DIPEPTIDASE_2"/>
    <property type="match status" value="1"/>
</dbReference>
<dbReference type="GO" id="GO:0070573">
    <property type="term" value="F:metallodipeptidase activity"/>
    <property type="evidence" value="ECO:0007669"/>
    <property type="project" value="InterPro"/>
</dbReference>
<dbReference type="GO" id="GO:0006508">
    <property type="term" value="P:proteolysis"/>
    <property type="evidence" value="ECO:0007669"/>
    <property type="project" value="InterPro"/>
</dbReference>
<sequence>MNGNERYVQLHSQAIVIDAACPLGTVDHYYKRWIDGGVTVMAPTVAVDHNCRETISRIAAWQKKIETNSDELLLVTSVNDIYRAKQEKKLGILFHFQNALPIENELNLLSIYHQLGVRIIQLCYNVRNLIGDGCDERTDAGLSEFGIKVVQEMNRLGLVIDITHTGYQTTMDVIATSEKPVIFSHSNADRLCPSPRNLKDDQIKAVAEKDGVIGIVGFPAFVAKGKDPTIEDYVDHIDYVAKLVGVRHVGIGMDYYEGMDGIATLEEATTIYDQLISSGRWKEEAYPPPPWKYPAGIEDPSRFPNLTKALLQRGYSEEHVLQILGGNFLRVYEQVWGK</sequence>
<dbReference type="SUPFAM" id="SSF51556">
    <property type="entry name" value="Metallo-dependent hydrolases"/>
    <property type="match status" value="1"/>
</dbReference>
<evidence type="ECO:0000313" key="1">
    <source>
        <dbReference type="EMBL" id="RNB72421.1"/>
    </source>
</evidence>
<dbReference type="EMBL" id="RHHT01000061">
    <property type="protein sequence ID" value="RNB72421.1"/>
    <property type="molecule type" value="Genomic_DNA"/>
</dbReference>
<dbReference type="PANTHER" id="PTHR10443:SF12">
    <property type="entry name" value="DIPEPTIDASE"/>
    <property type="match status" value="1"/>
</dbReference>
<gene>
    <name evidence="1" type="ORF">EDM58_21710</name>
</gene>
<dbReference type="InterPro" id="IPR032466">
    <property type="entry name" value="Metal_Hydrolase"/>
</dbReference>
<comment type="caution">
    <text evidence="1">The sequence shown here is derived from an EMBL/GenBank/DDBJ whole genome shotgun (WGS) entry which is preliminary data.</text>
</comment>